<name>A0ABD6H7S0_AGRVI</name>
<evidence type="ECO:0000256" key="1">
    <source>
        <dbReference type="SAM" id="MobiDB-lite"/>
    </source>
</evidence>
<proteinExistence type="predicted"/>
<feature type="region of interest" description="Disordered" evidence="1">
    <location>
        <begin position="253"/>
        <end position="359"/>
    </location>
</feature>
<dbReference type="PROSITE" id="PS51257">
    <property type="entry name" value="PROKAR_LIPOPROTEIN"/>
    <property type="match status" value="1"/>
</dbReference>
<evidence type="ECO:0000313" key="4">
    <source>
        <dbReference type="Proteomes" id="UP000179454"/>
    </source>
</evidence>
<protein>
    <submittedName>
        <fullName evidence="3">Cellulose biosynthesis protein BcsN</fullName>
    </submittedName>
</protein>
<dbReference type="RefSeq" id="WP_012653884.1">
    <property type="nucleotide sequence ID" value="NZ_MBFA02000005.1"/>
</dbReference>
<evidence type="ECO:0000313" key="2">
    <source>
        <dbReference type="EMBL" id="MUO41772.1"/>
    </source>
</evidence>
<dbReference type="EMBL" id="MBFA02000005">
    <property type="protein sequence ID" value="MUP10272.1"/>
    <property type="molecule type" value="Genomic_DNA"/>
</dbReference>
<comment type="caution">
    <text evidence="3">The sequence shown here is derived from an EMBL/GenBank/DDBJ whole genome shotgun (WGS) entry which is preliminary data.</text>
</comment>
<organism evidence="3 5">
    <name type="scientific">Agrobacterium vitis</name>
    <name type="common">Rhizobium vitis</name>
    <dbReference type="NCBI Taxonomy" id="373"/>
    <lineage>
        <taxon>Bacteria</taxon>
        <taxon>Pseudomonadati</taxon>
        <taxon>Pseudomonadota</taxon>
        <taxon>Alphaproteobacteria</taxon>
        <taxon>Hyphomicrobiales</taxon>
        <taxon>Rhizobiaceae</taxon>
        <taxon>Rhizobium/Agrobacterium group</taxon>
        <taxon>Agrobacterium</taxon>
    </lineage>
</organism>
<reference evidence="4 5" key="1">
    <citation type="submission" date="2019-11" db="EMBL/GenBank/DDBJ databases">
        <title>Whole-genome sequencing of Allorhizobium vitis.</title>
        <authorList>
            <person name="Gan H.M."/>
            <person name="Savka M.A."/>
        </authorList>
    </citation>
    <scope>NUCLEOTIDE SEQUENCE [LARGE SCALE GENOMIC DNA]</scope>
    <source>
        <strain evidence="3 5">RF2/1</strain>
        <strain evidence="2 4">T1/7</strain>
    </source>
</reference>
<accession>A0ABD6H7S0</accession>
<dbReference type="InterPro" id="IPR031482">
    <property type="entry name" value="CBP_BcsN"/>
</dbReference>
<feature type="compositionally biased region" description="Polar residues" evidence="1">
    <location>
        <begin position="317"/>
        <end position="327"/>
    </location>
</feature>
<dbReference type="AlphaFoldDB" id="A0ABD6H7S0"/>
<dbReference type="EMBL" id="MBFE02000004">
    <property type="protein sequence ID" value="MUO41772.1"/>
    <property type="molecule type" value="Genomic_DNA"/>
</dbReference>
<dbReference type="Pfam" id="PF17038">
    <property type="entry name" value="CBP_BcsN"/>
    <property type="match status" value="1"/>
</dbReference>
<feature type="compositionally biased region" description="Low complexity" evidence="1">
    <location>
        <begin position="266"/>
        <end position="277"/>
    </location>
</feature>
<evidence type="ECO:0000313" key="3">
    <source>
        <dbReference type="EMBL" id="MUP10272.1"/>
    </source>
</evidence>
<feature type="compositionally biased region" description="Low complexity" evidence="1">
    <location>
        <begin position="339"/>
        <end position="359"/>
    </location>
</feature>
<evidence type="ECO:0000313" key="5">
    <source>
        <dbReference type="Proteomes" id="UP000179536"/>
    </source>
</evidence>
<dbReference type="Proteomes" id="UP000179454">
    <property type="component" value="Unassembled WGS sequence"/>
</dbReference>
<sequence>MILDRPILAGLVRGIVCSPALILVALLSACAGNPVRLNDETRALSADQAMLLPPPGDFSIVGVTQKRFSNAVQQEIALSTNSTVPGQNVVQVRFYGTENPNRYGDNALSSASLTDARINSEMRGTLPGLAMTRASYVVQNDFGPFGYAVGRSSGNDLCLYAWQQLRARQGQRGPFVDGGTVQIRMRLCDRLASEQQLLSLMYGFTLAGTVDSPGWNPYGGPPPLDTRLGGSSAPIYPPATPILPVPAALAVTPAQHPTEPRAARPAQTNAATSQSTAPGSVTSNPRPLPAGAQGTIVPSPGQIGASHGTVPSPARSGATSPSAQTARPGSVVPSPACIGANSAQSGSAQSGATQAGQCP</sequence>
<keyword evidence="4" id="KW-1185">Reference proteome</keyword>
<gene>
    <name evidence="3" type="primary">bcsN</name>
    <name evidence="3" type="ORF">BBK91_010365</name>
    <name evidence="2" type="ORF">BBL17_008220</name>
</gene>
<dbReference type="Proteomes" id="UP000179536">
    <property type="component" value="Unassembled WGS sequence"/>
</dbReference>